<gene>
    <name evidence="2" type="ORF">METZ01_LOCUS166766</name>
</gene>
<dbReference type="PANTHER" id="PTHR43747">
    <property type="entry name" value="FAD-BINDING PROTEIN"/>
    <property type="match status" value="1"/>
</dbReference>
<evidence type="ECO:0008006" key="3">
    <source>
        <dbReference type="Google" id="ProtNLM"/>
    </source>
</evidence>
<evidence type="ECO:0000313" key="2">
    <source>
        <dbReference type="EMBL" id="SVB13912.1"/>
    </source>
</evidence>
<dbReference type="InterPro" id="IPR050816">
    <property type="entry name" value="Flavin-dep_Halogenase_NPB"/>
</dbReference>
<dbReference type="PANTHER" id="PTHR43747:SF5">
    <property type="entry name" value="FAD-BINDING DOMAIN-CONTAINING PROTEIN"/>
    <property type="match status" value="1"/>
</dbReference>
<accession>A0A382BKS2</accession>
<name>A0A382BKS2_9ZZZZ</name>
<proteinExistence type="predicted"/>
<sequence>YIYHRVGKRSVTEEMFQHVNPERTEMHLFRQVVDSYIVNGAIKYGARFSFNTNVTNVKVLDDRVKVTVNDNKELECQYVIDSAGYKSVLAKIFKLRDKVPNINTNSATCYTHMIDVEPFDKVYYGEFPWPWKQSKYDKKCKFHNGTLHHIFDGGWLWVIPFNNTTESRNPIASVGLQFDMRNRKKSPSSSDVIKLINSIPDVKQQFKNAKVVRPWVSNPRIQYTSNSCTGKRWCILPHSYGFVDPLYSRGICFSFDGIKALAPILLQAFDNKDFSHDQFKPLENLYKKLLHHNDELVYGSYLSFKDYKLWKSWYSIWNLSTRLGEWPTMIAARKDDISDSFFKNDHKGLMGKHDVDLKRGLSVMEDAEKNLIPIDIASEQLELIVQGCWDGERFSNYE</sequence>
<feature type="non-terminal residue" evidence="2">
    <location>
        <position position="1"/>
    </location>
</feature>
<evidence type="ECO:0000256" key="1">
    <source>
        <dbReference type="ARBA" id="ARBA00023002"/>
    </source>
</evidence>
<dbReference type="AlphaFoldDB" id="A0A382BKS2"/>
<dbReference type="EMBL" id="UINC01030090">
    <property type="protein sequence ID" value="SVB13912.1"/>
    <property type="molecule type" value="Genomic_DNA"/>
</dbReference>
<dbReference type="Gene3D" id="3.50.50.60">
    <property type="entry name" value="FAD/NAD(P)-binding domain"/>
    <property type="match status" value="1"/>
</dbReference>
<protein>
    <recommendedName>
        <fullName evidence="3">FAD-binding domain-containing protein</fullName>
    </recommendedName>
</protein>
<dbReference type="SUPFAM" id="SSF51905">
    <property type="entry name" value="FAD/NAD(P)-binding domain"/>
    <property type="match status" value="1"/>
</dbReference>
<dbReference type="InterPro" id="IPR036188">
    <property type="entry name" value="FAD/NAD-bd_sf"/>
</dbReference>
<reference evidence="2" key="1">
    <citation type="submission" date="2018-05" db="EMBL/GenBank/DDBJ databases">
        <authorList>
            <person name="Lanie J.A."/>
            <person name="Ng W.-L."/>
            <person name="Kazmierczak K.M."/>
            <person name="Andrzejewski T.M."/>
            <person name="Davidsen T.M."/>
            <person name="Wayne K.J."/>
            <person name="Tettelin H."/>
            <person name="Glass J.I."/>
            <person name="Rusch D."/>
            <person name="Podicherti R."/>
            <person name="Tsui H.-C.T."/>
            <person name="Winkler M.E."/>
        </authorList>
    </citation>
    <scope>NUCLEOTIDE SEQUENCE</scope>
</reference>
<dbReference type="GO" id="GO:0016491">
    <property type="term" value="F:oxidoreductase activity"/>
    <property type="evidence" value="ECO:0007669"/>
    <property type="project" value="UniProtKB-KW"/>
</dbReference>
<organism evidence="2">
    <name type="scientific">marine metagenome</name>
    <dbReference type="NCBI Taxonomy" id="408172"/>
    <lineage>
        <taxon>unclassified sequences</taxon>
        <taxon>metagenomes</taxon>
        <taxon>ecological metagenomes</taxon>
    </lineage>
</organism>
<keyword evidence="1" id="KW-0560">Oxidoreductase</keyword>